<feature type="transmembrane region" description="Helical" evidence="2">
    <location>
        <begin position="40"/>
        <end position="60"/>
    </location>
</feature>
<protein>
    <submittedName>
        <fullName evidence="4">HlyD family secretion protein</fullName>
    </submittedName>
</protein>
<dbReference type="EMBL" id="CP028324">
    <property type="protein sequence ID" value="AVR96373.1"/>
    <property type="molecule type" value="Genomic_DNA"/>
</dbReference>
<dbReference type="Pfam" id="PF26002">
    <property type="entry name" value="Beta-barrel_AprE"/>
    <property type="match status" value="1"/>
</dbReference>
<dbReference type="AlphaFoldDB" id="A0A2R4C9V3"/>
<evidence type="ECO:0000313" key="4">
    <source>
        <dbReference type="EMBL" id="AVR96373.1"/>
    </source>
</evidence>
<evidence type="ECO:0000259" key="3">
    <source>
        <dbReference type="Pfam" id="PF26002"/>
    </source>
</evidence>
<evidence type="ECO:0000256" key="1">
    <source>
        <dbReference type="SAM" id="Coils"/>
    </source>
</evidence>
<keyword evidence="2" id="KW-0812">Transmembrane</keyword>
<keyword evidence="2" id="KW-0472">Membrane</keyword>
<evidence type="ECO:0000313" key="5">
    <source>
        <dbReference type="Proteomes" id="UP000240505"/>
    </source>
</evidence>
<reference evidence="4 5" key="1">
    <citation type="submission" date="2018-03" db="EMBL/GenBank/DDBJ databases">
        <title>Massilia armeniaca sp. nov., isolated from desert soil.</title>
        <authorList>
            <person name="Huang H."/>
            <person name="Ren M."/>
        </authorList>
    </citation>
    <scope>NUCLEOTIDE SEQUENCE [LARGE SCALE GENOMIC DNA]</scope>
    <source>
        <strain evidence="4 5">ZMN-3</strain>
    </source>
</reference>
<dbReference type="InterPro" id="IPR058982">
    <property type="entry name" value="Beta-barrel_AprE"/>
</dbReference>
<accession>A0A2R4C9V3</accession>
<sequence length="436" mass="48431">MPFVQAYPVISHSDLFRPEVLKAQRNHWLGEIILTRPTSFTVIAALASVIAIAFAALFIFGSYTKKTIVPGQLAPAGGILKVRAPAPSLIIKRAVNEGTRVREGDVLFLLSAERKSGTNEKVDSRLIEQEESRRVSIEMQIEHTRLLHQRQTENLVLLIRQLEAEAERYADEIEDERKRAAIADEVATRYVAMAAKDYISQDQLQAKQADRIDTGLRLKAAQRQRATLLREISAKGHELAELRLRQKTELDTLSREVILSEQRLTESKAKRDITVVAPTSGVIGSINAEAGQQIDTLRPLATIAPENAELTAYLYVPSKSIGFTKVGDKVLLRYAAYPYQKYGQQRGIVTSISRTASAATELEFLAGGMPGLAPTRETELYYLVTVKPDSSAIAAYGKTWPLAAGMTLEASIERETRKLYEWVIEPLLTLHGKLNP</sequence>
<name>A0A2R4C9V3_9BURK</name>
<organism evidence="4 5">
    <name type="scientific">Pseudoduganella armeniaca</name>
    <dbReference type="NCBI Taxonomy" id="2072590"/>
    <lineage>
        <taxon>Bacteria</taxon>
        <taxon>Pseudomonadati</taxon>
        <taxon>Pseudomonadota</taxon>
        <taxon>Betaproteobacteria</taxon>
        <taxon>Burkholderiales</taxon>
        <taxon>Oxalobacteraceae</taxon>
        <taxon>Telluria group</taxon>
        <taxon>Pseudoduganella</taxon>
    </lineage>
</organism>
<dbReference type="Proteomes" id="UP000240505">
    <property type="component" value="Chromosome"/>
</dbReference>
<keyword evidence="5" id="KW-1185">Reference proteome</keyword>
<keyword evidence="2" id="KW-1133">Transmembrane helix</keyword>
<gene>
    <name evidence="4" type="ORF">C9I28_12160</name>
</gene>
<dbReference type="InterPro" id="IPR050739">
    <property type="entry name" value="MFP"/>
</dbReference>
<dbReference type="Gene3D" id="2.40.30.170">
    <property type="match status" value="1"/>
</dbReference>
<evidence type="ECO:0000256" key="2">
    <source>
        <dbReference type="SAM" id="Phobius"/>
    </source>
</evidence>
<feature type="domain" description="AprE-like beta-barrel" evidence="3">
    <location>
        <begin position="314"/>
        <end position="413"/>
    </location>
</feature>
<dbReference type="PANTHER" id="PTHR30386">
    <property type="entry name" value="MEMBRANE FUSION SUBUNIT OF EMRAB-TOLC MULTIDRUG EFFLUX PUMP"/>
    <property type="match status" value="1"/>
</dbReference>
<proteinExistence type="predicted"/>
<dbReference type="PRINTS" id="PR01490">
    <property type="entry name" value="RTXTOXIND"/>
</dbReference>
<feature type="coiled-coil region" evidence="1">
    <location>
        <begin position="152"/>
        <end position="179"/>
    </location>
</feature>
<keyword evidence="1" id="KW-0175">Coiled coil</keyword>
<dbReference type="OrthoDB" id="9775513at2"/>
<dbReference type="PANTHER" id="PTHR30386:SF28">
    <property type="entry name" value="EXPORTED PROTEIN"/>
    <property type="match status" value="1"/>
</dbReference>
<dbReference type="KEGG" id="masz:C9I28_12160"/>